<comment type="caution">
    <text evidence="3">The sequence shown here is derived from an EMBL/GenBank/DDBJ whole genome shotgun (WGS) entry which is preliminary data.</text>
</comment>
<proteinExistence type="predicted"/>
<sequence length="100" mass="11257">MVKQAEPQSSPMLGMPTTGSNQFLKSTWFRKFSAVAMIIFLYTTATTFSPIAWLTSEIEGSLFLDRLLAGTLLFTAMYFRWRVAIQTYPVAILSRLVIAP</sequence>
<name>A0A9X0DHR7_9HELO</name>
<dbReference type="OrthoDB" id="5227396at2759"/>
<dbReference type="Proteomes" id="UP001152300">
    <property type="component" value="Unassembled WGS sequence"/>
</dbReference>
<dbReference type="EMBL" id="JAPEIS010000008">
    <property type="protein sequence ID" value="KAJ8063991.1"/>
    <property type="molecule type" value="Genomic_DNA"/>
</dbReference>
<protein>
    <submittedName>
        <fullName evidence="3">Uncharacterized protein</fullName>
    </submittedName>
</protein>
<evidence type="ECO:0000313" key="3">
    <source>
        <dbReference type="EMBL" id="KAJ8063991.1"/>
    </source>
</evidence>
<organism evidence="3 4">
    <name type="scientific">Sclerotinia nivalis</name>
    <dbReference type="NCBI Taxonomy" id="352851"/>
    <lineage>
        <taxon>Eukaryota</taxon>
        <taxon>Fungi</taxon>
        <taxon>Dikarya</taxon>
        <taxon>Ascomycota</taxon>
        <taxon>Pezizomycotina</taxon>
        <taxon>Leotiomycetes</taxon>
        <taxon>Helotiales</taxon>
        <taxon>Sclerotiniaceae</taxon>
        <taxon>Sclerotinia</taxon>
    </lineage>
</organism>
<accession>A0A9X0DHR7</accession>
<feature type="transmembrane region" description="Helical" evidence="2">
    <location>
        <begin position="32"/>
        <end position="54"/>
    </location>
</feature>
<keyword evidence="2" id="KW-0812">Transmembrane</keyword>
<keyword evidence="2" id="KW-0472">Membrane</keyword>
<evidence type="ECO:0000256" key="1">
    <source>
        <dbReference type="SAM" id="MobiDB-lite"/>
    </source>
</evidence>
<feature type="region of interest" description="Disordered" evidence="1">
    <location>
        <begin position="1"/>
        <end position="20"/>
    </location>
</feature>
<dbReference type="AlphaFoldDB" id="A0A9X0DHR7"/>
<feature type="transmembrane region" description="Helical" evidence="2">
    <location>
        <begin position="60"/>
        <end position="79"/>
    </location>
</feature>
<keyword evidence="4" id="KW-1185">Reference proteome</keyword>
<evidence type="ECO:0000256" key="2">
    <source>
        <dbReference type="SAM" id="Phobius"/>
    </source>
</evidence>
<evidence type="ECO:0000313" key="4">
    <source>
        <dbReference type="Proteomes" id="UP001152300"/>
    </source>
</evidence>
<keyword evidence="2" id="KW-1133">Transmembrane helix</keyword>
<gene>
    <name evidence="3" type="ORF">OCU04_007836</name>
</gene>
<reference evidence="3" key="1">
    <citation type="submission" date="2022-11" db="EMBL/GenBank/DDBJ databases">
        <title>Genome Resource of Sclerotinia nivalis Strain SnTB1, a Plant Pathogen Isolated from American Ginseng.</title>
        <authorList>
            <person name="Fan S."/>
        </authorList>
    </citation>
    <scope>NUCLEOTIDE SEQUENCE</scope>
    <source>
        <strain evidence="3">SnTB1</strain>
    </source>
</reference>